<proteinExistence type="predicted"/>
<evidence type="ECO:0000313" key="1">
    <source>
        <dbReference type="EMBL" id="QHR65939.1"/>
    </source>
</evidence>
<organism evidence="1 2">
    <name type="scientific">Escherichia phage muut</name>
    <dbReference type="NCBI Taxonomy" id="2696426"/>
    <lineage>
        <taxon>Viruses</taxon>
        <taxon>Duplodnaviria</taxon>
        <taxon>Heunggongvirae</taxon>
        <taxon>Uroviricota</taxon>
        <taxon>Caudoviricetes</taxon>
        <taxon>Stephanstirmvirinae</taxon>
        <taxon>Justusliebigvirus</taxon>
        <taxon>Justusliebigvirus muut</taxon>
    </lineage>
</organism>
<accession>A0A6B9WRP7</accession>
<dbReference type="EMBL" id="MN850573">
    <property type="protein sequence ID" value="QHR65939.1"/>
    <property type="molecule type" value="Genomic_DNA"/>
</dbReference>
<protein>
    <submittedName>
        <fullName evidence="1">Uncharacterized protein</fullName>
    </submittedName>
</protein>
<reference evidence="2" key="1">
    <citation type="submission" date="2019-12" db="EMBL/GenBank/DDBJ databases">
        <authorList>
            <person name="Olsen N.S."/>
            <person name="Junco L.M.F."/>
            <person name="Kot W."/>
            <person name="Hansen L.H."/>
        </authorList>
    </citation>
    <scope>NUCLEOTIDE SEQUENCE [LARGE SCALE GENOMIC DNA]</scope>
</reference>
<keyword evidence="2" id="KW-1185">Reference proteome</keyword>
<name>A0A6B9WRP7_9CAUD</name>
<sequence>MFFLKVFDNVIAFEHATTFDLARYAIRFKDNVYPRAGGGYTIFNHRNAQLTDITNPDPGVYRIGWLPSKDAASMFKVCKLLTEEANEHGA</sequence>
<gene>
    <name evidence="1" type="ORF">muut_142</name>
</gene>
<dbReference type="Proteomes" id="UP000465124">
    <property type="component" value="Segment"/>
</dbReference>
<evidence type="ECO:0000313" key="2">
    <source>
        <dbReference type="Proteomes" id="UP000465124"/>
    </source>
</evidence>